<dbReference type="Proteomes" id="UP000654075">
    <property type="component" value="Unassembled WGS sequence"/>
</dbReference>
<comment type="caution">
    <text evidence="2">The sequence shown here is derived from an EMBL/GenBank/DDBJ whole genome shotgun (WGS) entry which is preliminary data.</text>
</comment>
<accession>A0A813ERX6</accession>
<dbReference type="OrthoDB" id="431995at2759"/>
<dbReference type="EMBL" id="CAJNNV010015414">
    <property type="protein sequence ID" value="CAE8603456.1"/>
    <property type="molecule type" value="Genomic_DNA"/>
</dbReference>
<gene>
    <name evidence="2" type="ORF">PGLA1383_LOCUS21670</name>
</gene>
<reference evidence="2" key="1">
    <citation type="submission" date="2021-02" db="EMBL/GenBank/DDBJ databases">
        <authorList>
            <person name="Dougan E. K."/>
            <person name="Rhodes N."/>
            <person name="Thang M."/>
            <person name="Chan C."/>
        </authorList>
    </citation>
    <scope>NUCLEOTIDE SEQUENCE</scope>
</reference>
<evidence type="ECO:0000313" key="2">
    <source>
        <dbReference type="EMBL" id="CAE8603456.1"/>
    </source>
</evidence>
<protein>
    <submittedName>
        <fullName evidence="2">Uncharacterized protein</fullName>
    </submittedName>
</protein>
<feature type="region of interest" description="Disordered" evidence="1">
    <location>
        <begin position="322"/>
        <end position="349"/>
    </location>
</feature>
<evidence type="ECO:0000256" key="1">
    <source>
        <dbReference type="SAM" id="MobiDB-lite"/>
    </source>
</evidence>
<feature type="non-terminal residue" evidence="2">
    <location>
        <position position="349"/>
    </location>
</feature>
<proteinExistence type="predicted"/>
<name>A0A813ERX6_POLGL</name>
<sequence length="349" mass="37341">PSRGQGGEVASPGTGETQQVSVVAELAGSLCYLRFSRPVAVRSLFVRWQPAEGAPPALIGGRLGLEGVWTSHLDPLILKKGRSNGWFDVGGGPLHLVDEVVFIGTQGMEVGLVEVVTAGSGTSTALEHGDQRTVLMLEPVAAARGDDPEQFDFKLLVRTLSASSAPFVVSLQEVVDRNLRFRAAPPPRAPGRPRGEAVPGLLAPGSQAALDTAGIVFAVAANVNEALFEHSFVSEQYAAVFEVSAVNTGTLPQDLQRQLDLEQEEIAEAVLAYGKSGGWPRGTPTQLPWDGTDEAVKRYVLAKQRQTKLDLLTSAMLLSGSRRATKNKDKHQGHTKDKPRTKAKCKPWT</sequence>
<keyword evidence="3" id="KW-1185">Reference proteome</keyword>
<dbReference type="AlphaFoldDB" id="A0A813ERX6"/>
<organism evidence="2 3">
    <name type="scientific">Polarella glacialis</name>
    <name type="common">Dinoflagellate</name>
    <dbReference type="NCBI Taxonomy" id="89957"/>
    <lineage>
        <taxon>Eukaryota</taxon>
        <taxon>Sar</taxon>
        <taxon>Alveolata</taxon>
        <taxon>Dinophyceae</taxon>
        <taxon>Suessiales</taxon>
        <taxon>Suessiaceae</taxon>
        <taxon>Polarella</taxon>
    </lineage>
</organism>
<feature type="compositionally biased region" description="Basic and acidic residues" evidence="1">
    <location>
        <begin position="326"/>
        <end position="340"/>
    </location>
</feature>
<evidence type="ECO:0000313" key="3">
    <source>
        <dbReference type="Proteomes" id="UP000654075"/>
    </source>
</evidence>